<dbReference type="Pfam" id="PF00970">
    <property type="entry name" value="FAD_binding_6"/>
    <property type="match status" value="1"/>
</dbReference>
<dbReference type="STRING" id="488535.SAMN04487963_2011"/>
<dbReference type="AlphaFoldDB" id="A0A1I4PH45"/>
<dbReference type="PANTHER" id="PTHR47354">
    <property type="entry name" value="NADH OXIDOREDUCTASE HCR"/>
    <property type="match status" value="1"/>
</dbReference>
<gene>
    <name evidence="5" type="ORF">SAMN04487963_2011</name>
</gene>
<dbReference type="PROSITE" id="PS51085">
    <property type="entry name" value="2FE2S_FER_2"/>
    <property type="match status" value="1"/>
</dbReference>
<feature type="domain" description="FAD-binding FR-type" evidence="4">
    <location>
        <begin position="99"/>
        <end position="198"/>
    </location>
</feature>
<reference evidence="6" key="1">
    <citation type="submission" date="2016-10" db="EMBL/GenBank/DDBJ databases">
        <authorList>
            <person name="Varghese N."/>
            <person name="Submissions S."/>
        </authorList>
    </citation>
    <scope>NUCLEOTIDE SEQUENCE [LARGE SCALE GENOMIC DNA]</scope>
    <source>
        <strain evidence="6">CGMCC 1.7061</strain>
    </source>
</reference>
<keyword evidence="1" id="KW-0408">Iron</keyword>
<evidence type="ECO:0000256" key="1">
    <source>
        <dbReference type="ARBA" id="ARBA00023014"/>
    </source>
</evidence>
<dbReference type="GO" id="GO:0051537">
    <property type="term" value="F:2 iron, 2 sulfur cluster binding"/>
    <property type="evidence" value="ECO:0007669"/>
    <property type="project" value="InterPro"/>
</dbReference>
<dbReference type="Pfam" id="PF00111">
    <property type="entry name" value="Fer2"/>
    <property type="match status" value="1"/>
</dbReference>
<dbReference type="CDD" id="cd00207">
    <property type="entry name" value="fer2"/>
    <property type="match status" value="1"/>
</dbReference>
<dbReference type="PROSITE" id="PS00197">
    <property type="entry name" value="2FE2S_FER_1"/>
    <property type="match status" value="1"/>
</dbReference>
<dbReference type="SUPFAM" id="SSF63380">
    <property type="entry name" value="Riboflavin synthase domain-like"/>
    <property type="match status" value="1"/>
</dbReference>
<dbReference type="InterPro" id="IPR017927">
    <property type="entry name" value="FAD-bd_FR_type"/>
</dbReference>
<dbReference type="SUPFAM" id="SSF54292">
    <property type="entry name" value="2Fe-2S ferredoxin-like"/>
    <property type="match status" value="1"/>
</dbReference>
<dbReference type="PANTHER" id="PTHR47354:SF5">
    <property type="entry name" value="PROTEIN RFBI"/>
    <property type="match status" value="1"/>
</dbReference>
<dbReference type="GO" id="GO:0004497">
    <property type="term" value="F:monooxygenase activity"/>
    <property type="evidence" value="ECO:0007669"/>
    <property type="project" value="UniProtKB-KW"/>
</dbReference>
<keyword evidence="6" id="KW-1185">Reference proteome</keyword>
<proteinExistence type="predicted"/>
<evidence type="ECO:0000313" key="6">
    <source>
        <dbReference type="Proteomes" id="UP000198519"/>
    </source>
</evidence>
<dbReference type="EMBL" id="FOUE01000002">
    <property type="protein sequence ID" value="SFM27007.1"/>
    <property type="molecule type" value="Genomic_DNA"/>
</dbReference>
<dbReference type="InterPro" id="IPR050415">
    <property type="entry name" value="MRET"/>
</dbReference>
<keyword evidence="5" id="KW-0503">Monooxygenase</keyword>
<dbReference type="InterPro" id="IPR006058">
    <property type="entry name" value="2Fe2S_fd_BS"/>
</dbReference>
<dbReference type="InterPro" id="IPR008333">
    <property type="entry name" value="Cbr1-like_FAD-bd_dom"/>
</dbReference>
<sequence>MAIVKVHTGEEFECGDNETIARAALRSGLGFPYECNSGSCGTCKFTTLDGEFENLYPEAPAITERDTRKNRLLGCQCTPIGDVEIKVMLSDEYIPKYSPSEQAANLISINPITHDISAFSFKVEKTKEFIPGQYSILTIPGLGKRAYSMSNLPKDGVLEFMIKNMKNGGVSDYLFSERALSHGDAIALDGPYGIAHYRYNERDKICIAGGSGLAPMLSIAREHISSNQESRLHFLFGGKTDADLLPLDEFRNLVGDRKGLIEYYPVASVYSESSYTITGFLHDVLLSLFKENLGSYDIYCAGPPVMTASLEKSLFESGFPQEQLIFDRYC</sequence>
<dbReference type="RefSeq" id="WP_092022046.1">
    <property type="nucleotide sequence ID" value="NZ_FOUE01000002.1"/>
</dbReference>
<dbReference type="InterPro" id="IPR017938">
    <property type="entry name" value="Riboflavin_synthase-like_b-brl"/>
</dbReference>
<accession>A0A1I4PH45</accession>
<dbReference type="InterPro" id="IPR001041">
    <property type="entry name" value="2Fe-2S_ferredoxin-type"/>
</dbReference>
<name>A0A1I4PH45_9GAMM</name>
<dbReference type="Gene3D" id="2.40.30.10">
    <property type="entry name" value="Translation factors"/>
    <property type="match status" value="1"/>
</dbReference>
<organism evidence="5 6">
    <name type="scientific">Marinobacter zhejiangensis</name>
    <dbReference type="NCBI Taxonomy" id="488535"/>
    <lineage>
        <taxon>Bacteria</taxon>
        <taxon>Pseudomonadati</taxon>
        <taxon>Pseudomonadota</taxon>
        <taxon>Gammaproteobacteria</taxon>
        <taxon>Pseudomonadales</taxon>
        <taxon>Marinobacteraceae</taxon>
        <taxon>Marinobacter</taxon>
    </lineage>
</organism>
<keyword evidence="1" id="KW-0479">Metal-binding</keyword>
<keyword evidence="5" id="KW-0560">Oxidoreductase</keyword>
<dbReference type="PROSITE" id="PS51384">
    <property type="entry name" value="FAD_FR"/>
    <property type="match status" value="1"/>
</dbReference>
<evidence type="ECO:0000259" key="4">
    <source>
        <dbReference type="PROSITE" id="PS51384"/>
    </source>
</evidence>
<comment type="cofactor">
    <cofactor evidence="2">
        <name>[2Fe-2S] cluster</name>
        <dbReference type="ChEBI" id="CHEBI:190135"/>
    </cofactor>
</comment>
<dbReference type="Gene3D" id="3.40.50.80">
    <property type="entry name" value="Nucleotide-binding domain of ferredoxin-NADP reductase (FNR) module"/>
    <property type="match status" value="1"/>
</dbReference>
<dbReference type="Gene3D" id="3.10.20.30">
    <property type="match status" value="1"/>
</dbReference>
<evidence type="ECO:0000259" key="3">
    <source>
        <dbReference type="PROSITE" id="PS51085"/>
    </source>
</evidence>
<dbReference type="InterPro" id="IPR012675">
    <property type="entry name" value="Beta-grasp_dom_sf"/>
</dbReference>
<feature type="domain" description="2Fe-2S ferredoxin-type" evidence="3">
    <location>
        <begin position="2"/>
        <end position="91"/>
    </location>
</feature>
<dbReference type="OrthoDB" id="9796486at2"/>
<dbReference type="Pfam" id="PF00175">
    <property type="entry name" value="NAD_binding_1"/>
    <property type="match status" value="1"/>
</dbReference>
<dbReference type="Proteomes" id="UP000198519">
    <property type="component" value="Unassembled WGS sequence"/>
</dbReference>
<dbReference type="SUPFAM" id="SSF52343">
    <property type="entry name" value="Ferredoxin reductase-like, C-terminal NADP-linked domain"/>
    <property type="match status" value="1"/>
</dbReference>
<dbReference type="PRINTS" id="PR00410">
    <property type="entry name" value="PHEHYDRXLASE"/>
</dbReference>
<protein>
    <submittedName>
        <fullName evidence="5">Toluene monooxygenase electron transfer component</fullName>
    </submittedName>
</protein>
<dbReference type="InterPro" id="IPR039261">
    <property type="entry name" value="FNR_nucleotide-bd"/>
</dbReference>
<dbReference type="InterPro" id="IPR001433">
    <property type="entry name" value="OxRdtase_FAD/NAD-bd"/>
</dbReference>
<evidence type="ECO:0000313" key="5">
    <source>
        <dbReference type="EMBL" id="SFM27007.1"/>
    </source>
</evidence>
<keyword evidence="1" id="KW-0411">Iron-sulfur</keyword>
<evidence type="ECO:0000256" key="2">
    <source>
        <dbReference type="ARBA" id="ARBA00034078"/>
    </source>
</evidence>
<dbReference type="InterPro" id="IPR036010">
    <property type="entry name" value="2Fe-2S_ferredoxin-like_sf"/>
</dbReference>